<evidence type="ECO:0000256" key="2">
    <source>
        <dbReference type="SAM" id="MobiDB-lite"/>
    </source>
</evidence>
<keyword evidence="1" id="KW-0175">Coiled coil</keyword>
<reference evidence="3 4" key="1">
    <citation type="journal article" date="2019" name="Int. J. Syst. Evol. Microbiol.">
        <title>The Global Catalogue of Microorganisms (GCM) 10K type strain sequencing project: providing services to taxonomists for standard genome sequencing and annotation.</title>
        <authorList>
            <consortium name="The Broad Institute Genomics Platform"/>
            <consortium name="The Broad Institute Genome Sequencing Center for Infectious Disease"/>
            <person name="Wu L."/>
            <person name="Ma J."/>
        </authorList>
    </citation>
    <scope>NUCLEOTIDE SEQUENCE [LARGE SCALE GENOMIC DNA]</scope>
    <source>
        <strain evidence="3 4">JCM 13595</strain>
    </source>
</reference>
<evidence type="ECO:0000256" key="1">
    <source>
        <dbReference type="SAM" id="Coils"/>
    </source>
</evidence>
<feature type="coiled-coil region" evidence="1">
    <location>
        <begin position="154"/>
        <end position="181"/>
    </location>
</feature>
<evidence type="ECO:0000313" key="4">
    <source>
        <dbReference type="Proteomes" id="UP001501461"/>
    </source>
</evidence>
<accession>A0ABN2U8S9</accession>
<sequence>MCRSIADGGRRCPSSDPAYRAAYRKARRAANDARASVIGEGGTFEIPADHVWEPAQLNAVAQDISLLTDHRHHNQSYAQLLNHVTEENRERYEEMYGKAAVDAALRLKDQMGKDTVTEAAEAAVIQVGYTVATEAEQRAGVSVGRLPAQGELFRIQTNEALDELGAELEDIVEQQRGLEASAHDVFNRAVKNREHMMKTYGANSYDAQQAQKQVDQARKELTDAKYSDEMLALNTRSNQLRSKQGELRRDLARGFYEEDQSESLTKLSDAYVETLSELRDLGGDTTWSDRTTKKSAAAFQQVAEIYPSEWIYQHNAGPDVYARISKRRAHYADRRLLEKKKRVRSQKVKLFDSEEDFENSSFGKGGYDDGTRTWREATEEELEGAGAAPFQTVMVEEHWQVQRMRHGGDVSHSNRPKGNHWEMYYTDNGRGDLVWRRPQNRMETVEAEVAPEITTNPATHSGNDPAQRGDSSHGVAFSTTAHEMSHRFEKVVPGIGDMEEAFLKRRTTHENGQREDLIDLYPGNGVREVARPDNFVTSYIGKEYGRKNAHEVLSVGVEAVFSGKYGGLVGAGRYEADTDHRAFVLGAMATIGQKQTAADTGAAETEQREPVAV</sequence>
<keyword evidence="4" id="KW-1185">Reference proteome</keyword>
<gene>
    <name evidence="3" type="ORF">GCM10009720_09020</name>
</gene>
<organism evidence="3 4">
    <name type="scientific">Yaniella flava</name>
    <dbReference type="NCBI Taxonomy" id="287930"/>
    <lineage>
        <taxon>Bacteria</taxon>
        <taxon>Bacillati</taxon>
        <taxon>Actinomycetota</taxon>
        <taxon>Actinomycetes</taxon>
        <taxon>Micrococcales</taxon>
        <taxon>Micrococcaceae</taxon>
        <taxon>Yaniella</taxon>
    </lineage>
</organism>
<protein>
    <submittedName>
        <fullName evidence="3">Uncharacterized protein</fullName>
    </submittedName>
</protein>
<feature type="compositionally biased region" description="Polar residues" evidence="2">
    <location>
        <begin position="454"/>
        <end position="464"/>
    </location>
</feature>
<dbReference type="EMBL" id="BAAAMN010000014">
    <property type="protein sequence ID" value="GAA2030952.1"/>
    <property type="molecule type" value="Genomic_DNA"/>
</dbReference>
<dbReference type="Proteomes" id="UP001501461">
    <property type="component" value="Unassembled WGS sequence"/>
</dbReference>
<dbReference type="RefSeq" id="WP_343956416.1">
    <property type="nucleotide sequence ID" value="NZ_BAAAMN010000014.1"/>
</dbReference>
<evidence type="ECO:0000313" key="3">
    <source>
        <dbReference type="EMBL" id="GAA2030952.1"/>
    </source>
</evidence>
<name>A0ABN2U8S9_9MICC</name>
<proteinExistence type="predicted"/>
<feature type="region of interest" description="Disordered" evidence="2">
    <location>
        <begin position="454"/>
        <end position="473"/>
    </location>
</feature>
<comment type="caution">
    <text evidence="3">The sequence shown here is derived from an EMBL/GenBank/DDBJ whole genome shotgun (WGS) entry which is preliminary data.</text>
</comment>